<proteinExistence type="predicted"/>
<dbReference type="EMBL" id="JADIMT010000103">
    <property type="protein sequence ID" value="MBO8437131.1"/>
    <property type="molecule type" value="Genomic_DNA"/>
</dbReference>
<dbReference type="Pfam" id="PF13565">
    <property type="entry name" value="HTH_32"/>
    <property type="match status" value="1"/>
</dbReference>
<accession>A0A9D9E2S6</accession>
<sequence length="183" mass="20364">MPSVKYLIELSDDERRKLMDIVRKGSAPAKTILRANILLASDRNGKHPMTVQEVAETYHTSATTVQNVRASYAEKGLEATITRKKRETPPVAAKVTGDVEAKIIALACTQPPEGYSRWTVRLLADKVVELSILPEISYVTVQRTLKIRKGELYNGFGNYSLVKRKLKEAGLGAIDCSMFKELN</sequence>
<name>A0A9D9E2S6_9SPIO</name>
<evidence type="ECO:0000313" key="1">
    <source>
        <dbReference type="EMBL" id="MBO8437131.1"/>
    </source>
</evidence>
<dbReference type="SUPFAM" id="SSF46689">
    <property type="entry name" value="Homeodomain-like"/>
    <property type="match status" value="1"/>
</dbReference>
<dbReference type="Proteomes" id="UP000823615">
    <property type="component" value="Unassembled WGS sequence"/>
</dbReference>
<organism evidence="1 2">
    <name type="scientific">Candidatus Ornithospirochaeta stercoripullorum</name>
    <dbReference type="NCBI Taxonomy" id="2840899"/>
    <lineage>
        <taxon>Bacteria</taxon>
        <taxon>Pseudomonadati</taxon>
        <taxon>Spirochaetota</taxon>
        <taxon>Spirochaetia</taxon>
        <taxon>Spirochaetales</taxon>
        <taxon>Spirochaetaceae</taxon>
        <taxon>Spirochaetaceae incertae sedis</taxon>
        <taxon>Candidatus Ornithospirochaeta</taxon>
    </lineage>
</organism>
<reference evidence="1" key="1">
    <citation type="submission" date="2020-10" db="EMBL/GenBank/DDBJ databases">
        <authorList>
            <person name="Gilroy R."/>
        </authorList>
    </citation>
    <scope>NUCLEOTIDE SEQUENCE</scope>
    <source>
        <strain evidence="1">7293</strain>
    </source>
</reference>
<comment type="caution">
    <text evidence="1">The sequence shown here is derived from an EMBL/GenBank/DDBJ whole genome shotgun (WGS) entry which is preliminary data.</text>
</comment>
<dbReference type="AlphaFoldDB" id="A0A9D9E2S6"/>
<evidence type="ECO:0000313" key="2">
    <source>
        <dbReference type="Proteomes" id="UP000823615"/>
    </source>
</evidence>
<gene>
    <name evidence="1" type="ORF">IAA97_09165</name>
</gene>
<dbReference type="InterPro" id="IPR009057">
    <property type="entry name" value="Homeodomain-like_sf"/>
</dbReference>
<reference evidence="1" key="2">
    <citation type="journal article" date="2021" name="PeerJ">
        <title>Extensive microbial diversity within the chicken gut microbiome revealed by metagenomics and culture.</title>
        <authorList>
            <person name="Gilroy R."/>
            <person name="Ravi A."/>
            <person name="Getino M."/>
            <person name="Pursley I."/>
            <person name="Horton D.L."/>
            <person name="Alikhan N.F."/>
            <person name="Baker D."/>
            <person name="Gharbi K."/>
            <person name="Hall N."/>
            <person name="Watson M."/>
            <person name="Adriaenssens E.M."/>
            <person name="Foster-Nyarko E."/>
            <person name="Jarju S."/>
            <person name="Secka A."/>
            <person name="Antonio M."/>
            <person name="Oren A."/>
            <person name="Chaudhuri R.R."/>
            <person name="La Ragione R."/>
            <person name="Hildebrand F."/>
            <person name="Pallen M.J."/>
        </authorList>
    </citation>
    <scope>NUCLEOTIDE SEQUENCE</scope>
    <source>
        <strain evidence="1">7293</strain>
    </source>
</reference>
<protein>
    <submittedName>
        <fullName evidence="1">Helix-turn-helix domain-containing protein</fullName>
    </submittedName>
</protein>